<sequence length="116" mass="12162">MLVPGSLCIPNHLGICRGVAVDPLIAEANAAMEAIEAAAARQEREAREAQQEVRRRDSINALHSEESAGEPRLLGGGGSMGNAEAEEDGLGYDSYPPGAYSHRLGGSYVGGNIMVR</sequence>
<dbReference type="Proteomes" id="UP000784294">
    <property type="component" value="Unassembled WGS sequence"/>
</dbReference>
<keyword evidence="3" id="KW-1185">Reference proteome</keyword>
<accession>A0A448WJ86</accession>
<feature type="compositionally biased region" description="Basic and acidic residues" evidence="1">
    <location>
        <begin position="43"/>
        <end position="66"/>
    </location>
</feature>
<gene>
    <name evidence="2" type="ORF">PXEA_LOCUS6345</name>
</gene>
<dbReference type="EMBL" id="CAAALY010016215">
    <property type="protein sequence ID" value="VEL12905.1"/>
    <property type="molecule type" value="Genomic_DNA"/>
</dbReference>
<evidence type="ECO:0000313" key="2">
    <source>
        <dbReference type="EMBL" id="VEL12905.1"/>
    </source>
</evidence>
<protein>
    <submittedName>
        <fullName evidence="2">Uncharacterized protein</fullName>
    </submittedName>
</protein>
<comment type="caution">
    <text evidence="2">The sequence shown here is derived from an EMBL/GenBank/DDBJ whole genome shotgun (WGS) entry which is preliminary data.</text>
</comment>
<name>A0A448WJ86_9PLAT</name>
<reference evidence="2" key="1">
    <citation type="submission" date="2018-11" db="EMBL/GenBank/DDBJ databases">
        <authorList>
            <consortium name="Pathogen Informatics"/>
        </authorList>
    </citation>
    <scope>NUCLEOTIDE SEQUENCE</scope>
</reference>
<evidence type="ECO:0000256" key="1">
    <source>
        <dbReference type="SAM" id="MobiDB-lite"/>
    </source>
</evidence>
<dbReference type="AlphaFoldDB" id="A0A448WJ86"/>
<feature type="region of interest" description="Disordered" evidence="1">
    <location>
        <begin position="43"/>
        <end position="105"/>
    </location>
</feature>
<evidence type="ECO:0000313" key="3">
    <source>
        <dbReference type="Proteomes" id="UP000784294"/>
    </source>
</evidence>
<proteinExistence type="predicted"/>
<organism evidence="2 3">
    <name type="scientific">Protopolystoma xenopodis</name>
    <dbReference type="NCBI Taxonomy" id="117903"/>
    <lineage>
        <taxon>Eukaryota</taxon>
        <taxon>Metazoa</taxon>
        <taxon>Spiralia</taxon>
        <taxon>Lophotrochozoa</taxon>
        <taxon>Platyhelminthes</taxon>
        <taxon>Monogenea</taxon>
        <taxon>Polyopisthocotylea</taxon>
        <taxon>Polystomatidea</taxon>
        <taxon>Polystomatidae</taxon>
        <taxon>Protopolystoma</taxon>
    </lineage>
</organism>